<dbReference type="InterPro" id="IPR003331">
    <property type="entry name" value="UDP_GlcNAc_Epimerase_2_dom"/>
</dbReference>
<dbReference type="OrthoDB" id="7018at2157"/>
<dbReference type="Proteomes" id="UP000053331">
    <property type="component" value="Unassembled WGS sequence"/>
</dbReference>
<accession>A0A081EWC5</accession>
<dbReference type="Pfam" id="PF02350">
    <property type="entry name" value="Epimerase_2"/>
    <property type="match status" value="1"/>
</dbReference>
<dbReference type="SUPFAM" id="SSF53756">
    <property type="entry name" value="UDP-Glycosyltransferase/glycogen phosphorylase"/>
    <property type="match status" value="1"/>
</dbReference>
<dbReference type="AlphaFoldDB" id="A0A081EWC5"/>
<dbReference type="NCBIfam" id="TIGR00236">
    <property type="entry name" value="wecB"/>
    <property type="match status" value="1"/>
</dbReference>
<protein>
    <submittedName>
        <fullName evidence="2">UDP-N-acetylglucosamine 2-epimerase</fullName>
    </submittedName>
</protein>
<dbReference type="RefSeq" id="WP_050023276.1">
    <property type="nucleotide sequence ID" value="NZ_JNFH02000004.1"/>
</dbReference>
<feature type="domain" description="UDP-N-acetylglucosamine 2-epimerase" evidence="1">
    <location>
        <begin position="24"/>
        <end position="355"/>
    </location>
</feature>
<evidence type="ECO:0000259" key="1">
    <source>
        <dbReference type="Pfam" id="PF02350"/>
    </source>
</evidence>
<dbReference type="PANTHER" id="PTHR43174:SF1">
    <property type="entry name" value="UDP-N-ACETYLGLUCOSAMINE 2-EPIMERASE"/>
    <property type="match status" value="1"/>
</dbReference>
<dbReference type="CDD" id="cd03786">
    <property type="entry name" value="GTB_UDP-GlcNAc_2-Epimerase"/>
    <property type="match status" value="1"/>
</dbReference>
<dbReference type="EMBL" id="JNFH02000004">
    <property type="protein sequence ID" value="KDS91713.1"/>
    <property type="molecule type" value="Genomic_DNA"/>
</dbReference>
<sequence length="366" mass="40302">MTEIAFVLGTRPEIIKLAPLVQACERQDIEYVIVHTGQHYSDNLDSVFFDQLDLPDPDYDLAVGSGPHGEQTAEMLVGIERALDETEPEVVLVQGDTNSVLAGALAASKMDTELGHVEAGLRSFDREMPEETNRVLADHAADYHFPPTDRSKGYLLREGVSSFRITVTGNTVVDAIHRNLDIAREKSTVLEDLGLDGSRYFLLTAHRAENVDDEERFRGLLAGAHRAAEAHDADVIYPMHPRSQSRVEEFDIDFPPRVRAVEPLEYLDFLRAASSAALILTDSGGVQEEACILGVPCVTMRDNTERPETVDVGANRLSSCDPARIERSVREMLGASDWENPFGDGDAAERILRALPVTAPSKEVPQ</sequence>
<reference evidence="2 3" key="1">
    <citation type="journal article" date="2015" name="Genome Announc.">
        <title>Draft genome sequence of a Halorubrum H3 strain isolated from the burlinskoye salt lake (Altai Krai, Russia).</title>
        <authorList>
            <person name="Rozanov A.S."/>
            <person name="Bryanskaya A.V."/>
            <person name="Malup T.K."/>
            <person name="Kotenko A.V."/>
            <person name="Peltek S.E."/>
        </authorList>
    </citation>
    <scope>NUCLEOTIDE SEQUENCE [LARGE SCALE GENOMIC DNA]</scope>
    <source>
        <strain evidence="2 3">H3</strain>
    </source>
</reference>
<keyword evidence="3" id="KW-1185">Reference proteome</keyword>
<gene>
    <name evidence="2" type="ORF">FK85_19760</name>
</gene>
<evidence type="ECO:0000313" key="2">
    <source>
        <dbReference type="EMBL" id="KDS91713.1"/>
    </source>
</evidence>
<comment type="caution">
    <text evidence="2">The sequence shown here is derived from an EMBL/GenBank/DDBJ whole genome shotgun (WGS) entry which is preliminary data.</text>
</comment>
<evidence type="ECO:0000313" key="3">
    <source>
        <dbReference type="Proteomes" id="UP000053331"/>
    </source>
</evidence>
<organism evidence="2 3">
    <name type="scientific">Halorubrum saccharovorum</name>
    <dbReference type="NCBI Taxonomy" id="2248"/>
    <lineage>
        <taxon>Archaea</taxon>
        <taxon>Methanobacteriati</taxon>
        <taxon>Methanobacteriota</taxon>
        <taxon>Stenosarchaea group</taxon>
        <taxon>Halobacteria</taxon>
        <taxon>Halobacteriales</taxon>
        <taxon>Haloferacaceae</taxon>
        <taxon>Halorubrum</taxon>
    </lineage>
</organism>
<name>A0A081EWC5_9EURY</name>
<dbReference type="PANTHER" id="PTHR43174">
    <property type="entry name" value="UDP-N-ACETYLGLUCOSAMINE 2-EPIMERASE"/>
    <property type="match status" value="1"/>
</dbReference>
<dbReference type="InterPro" id="IPR029767">
    <property type="entry name" value="WecB-like"/>
</dbReference>
<proteinExistence type="predicted"/>
<dbReference type="Gene3D" id="3.40.50.2000">
    <property type="entry name" value="Glycogen Phosphorylase B"/>
    <property type="match status" value="2"/>
</dbReference>